<evidence type="ECO:0000256" key="1">
    <source>
        <dbReference type="ARBA" id="ARBA00004162"/>
    </source>
</evidence>
<feature type="transmembrane region" description="Helical" evidence="21">
    <location>
        <begin position="239"/>
        <end position="260"/>
    </location>
</feature>
<keyword evidence="6" id="KW-0245">EGF-like domain</keyword>
<keyword evidence="12" id="KW-0067">ATP-binding</keyword>
<feature type="domain" description="Apple" evidence="23">
    <location>
        <begin position="152"/>
        <end position="227"/>
    </location>
</feature>
<dbReference type="SMART" id="SM00473">
    <property type="entry name" value="PAN_AP"/>
    <property type="match status" value="2"/>
</dbReference>
<dbReference type="InterPro" id="IPR003609">
    <property type="entry name" value="Pan_app"/>
</dbReference>
<keyword evidence="7" id="KW-0808">Transferase</keyword>
<evidence type="ECO:0000256" key="13">
    <source>
        <dbReference type="ARBA" id="ARBA00022989"/>
    </source>
</evidence>
<feature type="domain" description="Apple" evidence="23">
    <location>
        <begin position="862"/>
        <end position="947"/>
    </location>
</feature>
<dbReference type="PANTHER" id="PTHR27002">
    <property type="entry name" value="RECEPTOR-LIKE SERINE/THREONINE-PROTEIN KINASE SD1-8"/>
    <property type="match status" value="1"/>
</dbReference>
<feature type="region of interest" description="Disordered" evidence="20">
    <location>
        <begin position="1110"/>
        <end position="1131"/>
    </location>
</feature>
<keyword evidence="5" id="KW-0723">Serine/threonine-protein kinase</keyword>
<evidence type="ECO:0000256" key="19">
    <source>
        <dbReference type="ARBA" id="ARBA00048679"/>
    </source>
</evidence>
<keyword evidence="11" id="KW-0418">Kinase</keyword>
<dbReference type="FunFam" id="1.10.510.10:FF:000060">
    <property type="entry name" value="G-type lectin S-receptor-like serine/threonine-protein kinase"/>
    <property type="match status" value="1"/>
</dbReference>
<comment type="catalytic activity">
    <reaction evidence="18">
        <text>L-threonyl-[protein] + ATP = O-phospho-L-threonyl-[protein] + ADP + H(+)</text>
        <dbReference type="Rhea" id="RHEA:46608"/>
        <dbReference type="Rhea" id="RHEA-COMP:11060"/>
        <dbReference type="Rhea" id="RHEA-COMP:11605"/>
        <dbReference type="ChEBI" id="CHEBI:15378"/>
        <dbReference type="ChEBI" id="CHEBI:30013"/>
        <dbReference type="ChEBI" id="CHEBI:30616"/>
        <dbReference type="ChEBI" id="CHEBI:61977"/>
        <dbReference type="ChEBI" id="CHEBI:456216"/>
        <dbReference type="EC" id="2.7.11.1"/>
    </reaction>
</comment>
<dbReference type="Gene3D" id="3.30.200.20">
    <property type="entry name" value="Phosphorylase Kinase, domain 1"/>
    <property type="match status" value="2"/>
</dbReference>
<dbReference type="FunFam" id="3.30.200.20:FF:000145">
    <property type="entry name" value="receptor-like serine/threonine-protein kinase SD1-8"/>
    <property type="match status" value="1"/>
</dbReference>
<dbReference type="InterPro" id="IPR000858">
    <property type="entry name" value="S_locus_glycoprot_dom"/>
</dbReference>
<evidence type="ECO:0000259" key="22">
    <source>
        <dbReference type="PROSITE" id="PS50011"/>
    </source>
</evidence>
<dbReference type="Pfam" id="PF08276">
    <property type="entry name" value="PAN_2"/>
    <property type="match status" value="2"/>
</dbReference>
<dbReference type="GO" id="GO:0048544">
    <property type="term" value="P:recognition of pollen"/>
    <property type="evidence" value="ECO:0007669"/>
    <property type="project" value="InterPro"/>
</dbReference>
<sequence length="1131" mass="127865">MFIWNETQPYWRSGPWNGRLFAGVPNMTADYLNGFQVGNDGEGNTYIYFTLPGGYGPVLEVLNPQGQLKETRWNDEQQEMIVSWTNRQSDCDVYGICGSFAICNAQSSPICSCLKGFEPSNKEEWNRQNWTNGCSRRAPLQYERARSQNTSADNNADEFLNLQMVKVPDFPEQFWGEPDTCRSECLKNRSCVAYSYDDGIGCISWTRDLLDMQQFSGGGLDLFVRVAYSEVEHGTNKTIIITITVIIGTLIIVTCAFIMWKTSYNPAKIGHLIMSARKRSNKDFQHFNNGEPSKHTSNKVIEELSHVKLQELLLFDFQRVATATNNFHSSNKLGEGGFGPVYKGKMPDGQEIAVKRLSRASGQGLNEFMNEVVVISKLQHRNLVRLFGCCVEGEEKMLIYEYMPNKSLDVFIFDPSKSKVLDWRKRCNIIEGIARGLLYLHRDSRLKIIHRDLKTGNILLDEQLNPKISDFGMARIFGGTENEANTNRIVGTYGYMSPEYAMQGLFSEKSDVFSFGVLVLEIVSGRKNSSFYDDEHALTLLGFAWTQWREGNILSLIDPKIYNPSNHEDILRCINIGLLCVQEHAMDRPTMAAVISMFNSEAAFLPSPSQPAFIQRQNMTNSNYSTEGHKSSSINAVSITDIHGIRLGVRKGPDGAKYSTCQMKAPMYTTLPFCCREHAQPREIRVLEEDPAEDRKLVQCATTLGMPWNFSLNIVQRINIVEAFIWNETQPHWRSGPWNGRIFVGINMTAQYLNGFQGGNDGEGNTYLYFTVPDGYGSVLVVLNPRGQLEETRWIDDKELIVSWTTRQSDCDVYGICGSFAICNAHSSPICSCLKGFEPRNKEEWNRQNWTSGCARKAPLQCERASSQNTSADNKADEFLNLQMVKVPDFPEQFSGEPDICRSECLKSCSCVAYSYDDGIGCISWTRDLLDMQQFSGGGLDLFVRVAYSEVEHAKIWHSIRSARKRSYKDFQRFNNEPSKDTSNIVMEELSHVKLQELLLFDFQRVATATNNFHSSNKLGEGGFGPVYKAWTQWREGNILSLIDPKIYNPSNHEDILRCINIGLLCVQEHAMDRPTMAAVISMFNSEVAFLPSPSQPAFIQRQNMTNCKSSTESHKSSSINAVSITDIHGR</sequence>
<evidence type="ECO:0000256" key="5">
    <source>
        <dbReference type="ARBA" id="ARBA00022527"/>
    </source>
</evidence>
<evidence type="ECO:0000313" key="24">
    <source>
        <dbReference type="EMBL" id="KAK7395388.1"/>
    </source>
</evidence>
<evidence type="ECO:0000256" key="3">
    <source>
        <dbReference type="ARBA" id="ARBA00012513"/>
    </source>
</evidence>
<dbReference type="PANTHER" id="PTHR27002:SF1105">
    <property type="entry name" value="S-LOCUS LECTIN KINASE FAMILY PROTEIN"/>
    <property type="match status" value="1"/>
</dbReference>
<dbReference type="GO" id="GO:0005524">
    <property type="term" value="F:ATP binding"/>
    <property type="evidence" value="ECO:0007669"/>
    <property type="project" value="UniProtKB-KW"/>
</dbReference>
<comment type="catalytic activity">
    <reaction evidence="19">
        <text>L-seryl-[protein] + ATP = O-phospho-L-seryl-[protein] + ADP + H(+)</text>
        <dbReference type="Rhea" id="RHEA:17989"/>
        <dbReference type="Rhea" id="RHEA-COMP:9863"/>
        <dbReference type="Rhea" id="RHEA-COMP:11604"/>
        <dbReference type="ChEBI" id="CHEBI:15378"/>
        <dbReference type="ChEBI" id="CHEBI:29999"/>
        <dbReference type="ChEBI" id="CHEBI:30616"/>
        <dbReference type="ChEBI" id="CHEBI:83421"/>
        <dbReference type="ChEBI" id="CHEBI:456216"/>
        <dbReference type="EC" id="2.7.11.1"/>
    </reaction>
</comment>
<evidence type="ECO:0000256" key="21">
    <source>
        <dbReference type="SAM" id="Phobius"/>
    </source>
</evidence>
<dbReference type="Gene3D" id="1.10.510.10">
    <property type="entry name" value="Transferase(Phosphotransferase) domain 1"/>
    <property type="match status" value="1"/>
</dbReference>
<dbReference type="PROSITE" id="PS50948">
    <property type="entry name" value="PAN"/>
    <property type="match status" value="2"/>
</dbReference>
<evidence type="ECO:0000256" key="20">
    <source>
        <dbReference type="SAM" id="MobiDB-lite"/>
    </source>
</evidence>
<evidence type="ECO:0000259" key="23">
    <source>
        <dbReference type="PROSITE" id="PS50948"/>
    </source>
</evidence>
<evidence type="ECO:0000256" key="15">
    <source>
        <dbReference type="ARBA" id="ARBA00023157"/>
    </source>
</evidence>
<protein>
    <recommendedName>
        <fullName evidence="3">non-specific serine/threonine protein kinase</fullName>
        <ecNumber evidence="3">2.7.11.1</ecNumber>
    </recommendedName>
</protein>
<name>A0AAN9SEX0_PSOTE</name>
<evidence type="ECO:0000256" key="18">
    <source>
        <dbReference type="ARBA" id="ARBA00047899"/>
    </source>
</evidence>
<keyword evidence="17" id="KW-0325">Glycoprotein</keyword>
<proteinExistence type="predicted"/>
<evidence type="ECO:0000256" key="17">
    <source>
        <dbReference type="ARBA" id="ARBA00023180"/>
    </source>
</evidence>
<dbReference type="SMART" id="SM00220">
    <property type="entry name" value="S_TKc"/>
    <property type="match status" value="1"/>
</dbReference>
<evidence type="ECO:0000256" key="10">
    <source>
        <dbReference type="ARBA" id="ARBA00022741"/>
    </source>
</evidence>
<keyword evidence="9" id="KW-0732">Signal</keyword>
<accession>A0AAN9SEX0</accession>
<dbReference type="InterPro" id="IPR001245">
    <property type="entry name" value="Ser-Thr/Tyr_kinase_cat_dom"/>
</dbReference>
<reference evidence="24 25" key="1">
    <citation type="submission" date="2024-01" db="EMBL/GenBank/DDBJ databases">
        <title>The genomes of 5 underutilized Papilionoideae crops provide insights into root nodulation and disease resistanc.</title>
        <authorList>
            <person name="Jiang F."/>
        </authorList>
    </citation>
    <scope>NUCLEOTIDE SEQUENCE [LARGE SCALE GENOMIC DNA]</scope>
    <source>
        <strain evidence="24">DUOXIRENSHENG_FW03</strain>
        <tissue evidence="24">Leaves</tissue>
    </source>
</reference>
<dbReference type="SUPFAM" id="SSF56112">
    <property type="entry name" value="Protein kinase-like (PK-like)"/>
    <property type="match status" value="2"/>
</dbReference>
<dbReference type="Proteomes" id="UP001386955">
    <property type="component" value="Unassembled WGS sequence"/>
</dbReference>
<dbReference type="EC" id="2.7.11.1" evidence="3"/>
<dbReference type="CDD" id="cd01098">
    <property type="entry name" value="PAN_AP_plant"/>
    <property type="match status" value="2"/>
</dbReference>
<keyword evidence="25" id="KW-1185">Reference proteome</keyword>
<evidence type="ECO:0000256" key="4">
    <source>
        <dbReference type="ARBA" id="ARBA00022475"/>
    </source>
</evidence>
<keyword evidence="15" id="KW-1015">Disulfide bond</keyword>
<keyword evidence="8 21" id="KW-0812">Transmembrane</keyword>
<keyword evidence="13 21" id="KW-1133">Transmembrane helix</keyword>
<evidence type="ECO:0000256" key="11">
    <source>
        <dbReference type="ARBA" id="ARBA00022777"/>
    </source>
</evidence>
<keyword evidence="14 21" id="KW-0472">Membrane</keyword>
<dbReference type="EMBL" id="JAYMYS010000004">
    <property type="protein sequence ID" value="KAK7395388.1"/>
    <property type="molecule type" value="Genomic_DNA"/>
</dbReference>
<evidence type="ECO:0000313" key="25">
    <source>
        <dbReference type="Proteomes" id="UP001386955"/>
    </source>
</evidence>
<dbReference type="Pfam" id="PF07714">
    <property type="entry name" value="PK_Tyr_Ser-Thr"/>
    <property type="match status" value="1"/>
</dbReference>
<comment type="subcellular location">
    <subcellularLocation>
        <location evidence="1">Cell membrane</location>
        <topology evidence="1">Single-pass membrane protein</topology>
    </subcellularLocation>
    <subcellularLocation>
        <location evidence="2">Membrane</location>
        <topology evidence="2">Single-pass type I membrane protein</topology>
    </subcellularLocation>
</comment>
<evidence type="ECO:0000256" key="14">
    <source>
        <dbReference type="ARBA" id="ARBA00023136"/>
    </source>
</evidence>
<evidence type="ECO:0000256" key="9">
    <source>
        <dbReference type="ARBA" id="ARBA00022729"/>
    </source>
</evidence>
<dbReference type="InterPro" id="IPR008271">
    <property type="entry name" value="Ser/Thr_kinase_AS"/>
</dbReference>
<dbReference type="GO" id="GO:0005886">
    <property type="term" value="C:plasma membrane"/>
    <property type="evidence" value="ECO:0007669"/>
    <property type="project" value="UniProtKB-SubCell"/>
</dbReference>
<organism evidence="24 25">
    <name type="scientific">Psophocarpus tetragonolobus</name>
    <name type="common">Winged bean</name>
    <name type="synonym">Dolichos tetragonolobus</name>
    <dbReference type="NCBI Taxonomy" id="3891"/>
    <lineage>
        <taxon>Eukaryota</taxon>
        <taxon>Viridiplantae</taxon>
        <taxon>Streptophyta</taxon>
        <taxon>Embryophyta</taxon>
        <taxon>Tracheophyta</taxon>
        <taxon>Spermatophyta</taxon>
        <taxon>Magnoliopsida</taxon>
        <taxon>eudicotyledons</taxon>
        <taxon>Gunneridae</taxon>
        <taxon>Pentapetalae</taxon>
        <taxon>rosids</taxon>
        <taxon>fabids</taxon>
        <taxon>Fabales</taxon>
        <taxon>Fabaceae</taxon>
        <taxon>Papilionoideae</taxon>
        <taxon>50 kb inversion clade</taxon>
        <taxon>NPAAA clade</taxon>
        <taxon>indigoferoid/millettioid clade</taxon>
        <taxon>Phaseoleae</taxon>
        <taxon>Psophocarpus</taxon>
    </lineage>
</organism>
<evidence type="ECO:0000256" key="8">
    <source>
        <dbReference type="ARBA" id="ARBA00022692"/>
    </source>
</evidence>
<keyword evidence="16" id="KW-0675">Receptor</keyword>
<evidence type="ECO:0000256" key="2">
    <source>
        <dbReference type="ARBA" id="ARBA00004479"/>
    </source>
</evidence>
<evidence type="ECO:0000256" key="16">
    <source>
        <dbReference type="ARBA" id="ARBA00023170"/>
    </source>
</evidence>
<dbReference type="PROSITE" id="PS50011">
    <property type="entry name" value="PROTEIN_KINASE_DOM"/>
    <property type="match status" value="1"/>
</dbReference>
<dbReference type="CDD" id="cd14066">
    <property type="entry name" value="STKc_IRAK"/>
    <property type="match status" value="1"/>
</dbReference>
<evidence type="ECO:0000256" key="7">
    <source>
        <dbReference type="ARBA" id="ARBA00022679"/>
    </source>
</evidence>
<dbReference type="PROSITE" id="PS00108">
    <property type="entry name" value="PROTEIN_KINASE_ST"/>
    <property type="match status" value="1"/>
</dbReference>
<dbReference type="Pfam" id="PF00954">
    <property type="entry name" value="S_locus_glycop"/>
    <property type="match status" value="2"/>
</dbReference>
<evidence type="ECO:0000256" key="6">
    <source>
        <dbReference type="ARBA" id="ARBA00022536"/>
    </source>
</evidence>
<dbReference type="AlphaFoldDB" id="A0AAN9SEX0"/>
<comment type="caution">
    <text evidence="24">The sequence shown here is derived from an EMBL/GenBank/DDBJ whole genome shotgun (WGS) entry which is preliminary data.</text>
</comment>
<evidence type="ECO:0000256" key="12">
    <source>
        <dbReference type="ARBA" id="ARBA00022840"/>
    </source>
</evidence>
<dbReference type="GO" id="GO:0004674">
    <property type="term" value="F:protein serine/threonine kinase activity"/>
    <property type="evidence" value="ECO:0007669"/>
    <property type="project" value="UniProtKB-KW"/>
</dbReference>
<dbReference type="InterPro" id="IPR000719">
    <property type="entry name" value="Prot_kinase_dom"/>
</dbReference>
<dbReference type="InterPro" id="IPR011009">
    <property type="entry name" value="Kinase-like_dom_sf"/>
</dbReference>
<keyword evidence="10" id="KW-0547">Nucleotide-binding</keyword>
<keyword evidence="4" id="KW-1003">Cell membrane</keyword>
<feature type="domain" description="Protein kinase" evidence="22">
    <location>
        <begin position="327"/>
        <end position="605"/>
    </location>
</feature>
<gene>
    <name evidence="24" type="ORF">VNO78_15945</name>
</gene>